<dbReference type="RefSeq" id="WP_104371353.1">
    <property type="nucleotide sequence ID" value="NZ_BFAV01000065.1"/>
</dbReference>
<evidence type="ECO:0000313" key="1">
    <source>
        <dbReference type="EMBL" id="GBF32884.1"/>
    </source>
</evidence>
<dbReference type="OrthoDB" id="7465087at2"/>
<gene>
    <name evidence="1" type="ORF">DCCM_1981</name>
</gene>
<keyword evidence="2" id="KW-1185">Reference proteome</keyword>
<sequence>MIIKDTQNVNNDCGVNGIPISESNPYNIFNLDEDEFFDDASLVRLSNFFGKSVFYLPEIDELDEHGIDFDEKPLQAWGFYHNNCEDSIKQEEEAITRLSKENCKIKNFPNGLSEEDYNDAMDFLKDPNKIKRIINDYEQLGYVGEDFNIPVAYLAATSRKLEKPISLLVTGPSSAGKSMLVNTTLKLIPGNEKIELDRLTQTALYNYRNTVNNQDFTLSHKILRINEVEGAKKATYPIRALLSEGKLTSSISIKSKGIYKTEEFTVNGPIVLFETTTGTINPENHTRVFEVVVDETKEQTRRVHEITAKRWSSNPQAVSQNNEKIIRRHHNAQALLKSYKVIIPYAEHINFPDNHVRSRRDYERYLLLVVTVALLRQYEKNIPPDAEYISADLVDYEIAYNLGVKLLTNIYDPLKGQRSRDLLNTLIELVMRKSTSENKEPKSVKFTRAEIMNFDRGWNQTEIQRHIHHLEDSGYLHVHEGGQGKTYIYSLTCLDRAGNYVPKELTTPEELEQAIKIN</sequence>
<reference evidence="2" key="1">
    <citation type="submission" date="2018-02" db="EMBL/GenBank/DDBJ databases">
        <title>Genome sequence of Desulfocucumis palustris strain NAW-5.</title>
        <authorList>
            <person name="Watanabe M."/>
            <person name="Kojima H."/>
            <person name="Fukui M."/>
        </authorList>
    </citation>
    <scope>NUCLEOTIDE SEQUENCE [LARGE SCALE GENOMIC DNA]</scope>
    <source>
        <strain evidence="2">NAW-5</strain>
    </source>
</reference>
<comment type="caution">
    <text evidence="1">The sequence shown here is derived from an EMBL/GenBank/DDBJ whole genome shotgun (WGS) entry which is preliminary data.</text>
</comment>
<protein>
    <submittedName>
        <fullName evidence="1">DNA primase</fullName>
    </submittedName>
</protein>
<organism evidence="1 2">
    <name type="scientific">Desulfocucumis palustris</name>
    <dbReference type="NCBI Taxonomy" id="1898651"/>
    <lineage>
        <taxon>Bacteria</taxon>
        <taxon>Bacillati</taxon>
        <taxon>Bacillota</taxon>
        <taxon>Clostridia</taxon>
        <taxon>Eubacteriales</taxon>
        <taxon>Desulfocucumaceae</taxon>
        <taxon>Desulfocucumis</taxon>
    </lineage>
</organism>
<dbReference type="AlphaFoldDB" id="A0A2L2XA98"/>
<dbReference type="EMBL" id="BFAV01000065">
    <property type="protein sequence ID" value="GBF32884.1"/>
    <property type="molecule type" value="Genomic_DNA"/>
</dbReference>
<proteinExistence type="predicted"/>
<accession>A0A2L2XA98</accession>
<evidence type="ECO:0000313" key="2">
    <source>
        <dbReference type="Proteomes" id="UP000239549"/>
    </source>
</evidence>
<dbReference type="Proteomes" id="UP000239549">
    <property type="component" value="Unassembled WGS sequence"/>
</dbReference>
<name>A0A2L2XA98_9FIRM</name>